<reference evidence="8 9" key="1">
    <citation type="submission" date="2020-12" db="EMBL/GenBank/DDBJ databases">
        <title>Whole genome sequences of gut porcine anaerobes.</title>
        <authorList>
            <person name="Kubasova T."/>
            <person name="Jahodarova E."/>
            <person name="Rychlik I."/>
        </authorList>
    </citation>
    <scope>NUCLEOTIDE SEQUENCE [LARGE SCALE GENOMIC DNA]</scope>
    <source>
        <strain evidence="8 9">An867</strain>
    </source>
</reference>
<dbReference type="Proteomes" id="UP001299220">
    <property type="component" value="Unassembled WGS sequence"/>
</dbReference>
<evidence type="ECO:0000259" key="7">
    <source>
        <dbReference type="Pfam" id="PF02687"/>
    </source>
</evidence>
<gene>
    <name evidence="8" type="ORF">JQM67_11690</name>
</gene>
<sequence>MSSLYMRMAAQNIKNYRRSYVPYMFTGVLTAAVYYILHSLANNPGLGETASTMMGLGVAVVAVFSVIFLFYTNSFLMKQRKKEFGLYNVLGMNKGHIARVIGLETLFTALAILAGGIGLGMLLDKLMYLLVARLIGCELRLGFYISVGSIVQTLSLFGAISLVIYLSNIVRVWRAKPIELLQGSNAGEREPKTKAVMAILGAACLAGGYAMSILSAQEAVLAIYTFFIAVILVIIGTYLLFTAGSIAVLKLLRKNKSYYYKTQHFISVSGMLYRMKQNAVGLANICILSTMVLVIISSTCSLWFGSAELIESRYPGDVMLYLDGAEPPAGFKDFLADELQSVPGGDYTAYTFGEENALLEEGGSLSVLEDMAGVAPTSMRNLRETAVLPLAEYNRITGCAATLADDEALVFLNSSAFTGSTAELYGKTYKAVQPEKTFRVCGAIAANIFDSAVMVVPDYDAYLARAEASYRERGILAGRTAFCISLGTLDDDAQAAFYESFFDHFHSWINEEHIMEVSYMLESRVLDAQETYALYGSFLFMGVSLGLLFTMAAVLILYYKQISEGFDDKNRFSIMRKVGLSHGEVKRAIHAQILTVFFLPLVAAGIHIVFAFPIVNCILHALLLRQVMTFIVCTVVTFLVFSVFYAIVYALTAKVYYRIVSE</sequence>
<feature type="domain" description="ABC3 transporter permease C-terminal" evidence="7">
    <location>
        <begin position="58"/>
        <end position="172"/>
    </location>
</feature>
<feature type="transmembrane region" description="Helical" evidence="6">
    <location>
        <begin position="97"/>
        <end position="123"/>
    </location>
</feature>
<dbReference type="RefSeq" id="WP_235324283.1">
    <property type="nucleotide sequence ID" value="NZ_JAFBIT010000003.1"/>
</dbReference>
<evidence type="ECO:0000256" key="4">
    <source>
        <dbReference type="ARBA" id="ARBA00022989"/>
    </source>
</evidence>
<comment type="caution">
    <text evidence="8">The sequence shown here is derived from an EMBL/GenBank/DDBJ whole genome shotgun (WGS) entry which is preliminary data.</text>
</comment>
<evidence type="ECO:0000256" key="3">
    <source>
        <dbReference type="ARBA" id="ARBA00022692"/>
    </source>
</evidence>
<name>A0ABS9CQA2_9FIRM</name>
<evidence type="ECO:0000313" key="8">
    <source>
        <dbReference type="EMBL" id="MCF2653264.1"/>
    </source>
</evidence>
<dbReference type="InterPro" id="IPR027022">
    <property type="entry name" value="ABC_permease_BceB-typ"/>
</dbReference>
<dbReference type="PIRSF" id="PIRSF018968">
    <property type="entry name" value="ABC_permease_BceB"/>
    <property type="match status" value="1"/>
</dbReference>
<proteinExistence type="inferred from homology"/>
<organism evidence="8 9">
    <name type="scientific">Anaeromassilibacillus senegalensis</name>
    <dbReference type="NCBI Taxonomy" id="1673717"/>
    <lineage>
        <taxon>Bacteria</taxon>
        <taxon>Bacillati</taxon>
        <taxon>Bacillota</taxon>
        <taxon>Clostridia</taxon>
        <taxon>Eubacteriales</taxon>
        <taxon>Acutalibacteraceae</taxon>
        <taxon>Anaeromassilibacillus</taxon>
    </lineage>
</organism>
<comment type="subcellular location">
    <subcellularLocation>
        <location evidence="1 6">Cell membrane</location>
        <topology evidence="1 6">Multi-pass membrane protein</topology>
    </subcellularLocation>
</comment>
<feature type="transmembrane region" description="Helical" evidence="6">
    <location>
        <begin position="279"/>
        <end position="304"/>
    </location>
</feature>
<keyword evidence="3 6" id="KW-0812">Transmembrane</keyword>
<feature type="transmembrane region" description="Helical" evidence="6">
    <location>
        <begin position="532"/>
        <end position="559"/>
    </location>
</feature>
<feature type="transmembrane region" description="Helical" evidence="6">
    <location>
        <begin position="221"/>
        <end position="249"/>
    </location>
</feature>
<feature type="transmembrane region" description="Helical" evidence="6">
    <location>
        <begin position="20"/>
        <end position="41"/>
    </location>
</feature>
<dbReference type="InterPro" id="IPR052536">
    <property type="entry name" value="ABC-4_Integral_Memb_Prot"/>
</dbReference>
<dbReference type="InterPro" id="IPR003838">
    <property type="entry name" value="ABC3_permease_C"/>
</dbReference>
<dbReference type="EMBL" id="JAFBIT010000003">
    <property type="protein sequence ID" value="MCF2653264.1"/>
    <property type="molecule type" value="Genomic_DNA"/>
</dbReference>
<protein>
    <submittedName>
        <fullName evidence="8">ABC transporter permease</fullName>
    </submittedName>
</protein>
<evidence type="ECO:0000256" key="6">
    <source>
        <dbReference type="PIRNR" id="PIRNR018968"/>
    </source>
</evidence>
<accession>A0ABS9CQA2</accession>
<dbReference type="Pfam" id="PF02687">
    <property type="entry name" value="FtsX"/>
    <property type="match status" value="1"/>
</dbReference>
<dbReference type="PANTHER" id="PTHR46795">
    <property type="entry name" value="ABC TRANSPORTER PERMEASE-RELATED-RELATED"/>
    <property type="match status" value="1"/>
</dbReference>
<feature type="transmembrane region" description="Helical" evidence="6">
    <location>
        <begin position="53"/>
        <end position="76"/>
    </location>
</feature>
<keyword evidence="9" id="KW-1185">Reference proteome</keyword>
<dbReference type="PANTHER" id="PTHR46795:SF3">
    <property type="entry name" value="ABC TRANSPORTER PERMEASE"/>
    <property type="match status" value="1"/>
</dbReference>
<evidence type="ECO:0000256" key="5">
    <source>
        <dbReference type="ARBA" id="ARBA00023136"/>
    </source>
</evidence>
<feature type="transmembrane region" description="Helical" evidence="6">
    <location>
        <begin position="143"/>
        <end position="166"/>
    </location>
</feature>
<keyword evidence="4 6" id="KW-1133">Transmembrane helix</keyword>
<keyword evidence="5 6" id="KW-0472">Membrane</keyword>
<feature type="transmembrane region" description="Helical" evidence="6">
    <location>
        <begin position="195"/>
        <end position="215"/>
    </location>
</feature>
<evidence type="ECO:0000256" key="2">
    <source>
        <dbReference type="ARBA" id="ARBA00022475"/>
    </source>
</evidence>
<evidence type="ECO:0000313" key="9">
    <source>
        <dbReference type="Proteomes" id="UP001299220"/>
    </source>
</evidence>
<keyword evidence="2 6" id="KW-1003">Cell membrane</keyword>
<evidence type="ECO:0000256" key="1">
    <source>
        <dbReference type="ARBA" id="ARBA00004651"/>
    </source>
</evidence>
<feature type="transmembrane region" description="Helical" evidence="6">
    <location>
        <begin position="627"/>
        <end position="651"/>
    </location>
</feature>
<comment type="similarity">
    <text evidence="6">Belongs to the ABC-4 integral membrane protein family.</text>
</comment>
<keyword evidence="6" id="KW-0813">Transport</keyword>
<feature type="transmembrane region" description="Helical" evidence="6">
    <location>
        <begin position="593"/>
        <end position="615"/>
    </location>
</feature>